<feature type="compositionally biased region" description="Basic and acidic residues" evidence="3">
    <location>
        <begin position="699"/>
        <end position="709"/>
    </location>
</feature>
<evidence type="ECO:0000256" key="1">
    <source>
        <dbReference type="ARBA" id="ARBA00022884"/>
    </source>
</evidence>
<feature type="compositionally biased region" description="Basic residues" evidence="3">
    <location>
        <begin position="13"/>
        <end position="23"/>
    </location>
</feature>
<dbReference type="SUPFAM" id="SSF54928">
    <property type="entry name" value="RNA-binding domain, RBD"/>
    <property type="match status" value="2"/>
</dbReference>
<evidence type="ECO:0000313" key="6">
    <source>
        <dbReference type="Proteomes" id="UP001415857"/>
    </source>
</evidence>
<dbReference type="SMART" id="SM00360">
    <property type="entry name" value="RRM"/>
    <property type="match status" value="3"/>
</dbReference>
<feature type="compositionally biased region" description="Low complexity" evidence="3">
    <location>
        <begin position="86"/>
        <end position="95"/>
    </location>
</feature>
<reference evidence="5 6" key="1">
    <citation type="journal article" date="2024" name="Plant J.">
        <title>Genome sequences and population genomics reveal climatic adaptation and genomic divergence between two closely related sweetgum species.</title>
        <authorList>
            <person name="Xu W.Q."/>
            <person name="Ren C.Q."/>
            <person name="Zhang X.Y."/>
            <person name="Comes H.P."/>
            <person name="Liu X.H."/>
            <person name="Li Y.G."/>
            <person name="Kettle C.J."/>
            <person name="Jalonen R."/>
            <person name="Gaisberger H."/>
            <person name="Ma Y.Z."/>
            <person name="Qiu Y.X."/>
        </authorList>
    </citation>
    <scope>NUCLEOTIDE SEQUENCE [LARGE SCALE GENOMIC DNA]</scope>
    <source>
        <strain evidence="5">Hangzhou</strain>
    </source>
</reference>
<feature type="region of interest" description="Disordered" evidence="3">
    <location>
        <begin position="1"/>
        <end position="153"/>
    </location>
</feature>
<feature type="compositionally biased region" description="Polar residues" evidence="3">
    <location>
        <begin position="710"/>
        <end position="724"/>
    </location>
</feature>
<organism evidence="5 6">
    <name type="scientific">Liquidambar formosana</name>
    <name type="common">Formosan gum</name>
    <dbReference type="NCBI Taxonomy" id="63359"/>
    <lineage>
        <taxon>Eukaryota</taxon>
        <taxon>Viridiplantae</taxon>
        <taxon>Streptophyta</taxon>
        <taxon>Embryophyta</taxon>
        <taxon>Tracheophyta</taxon>
        <taxon>Spermatophyta</taxon>
        <taxon>Magnoliopsida</taxon>
        <taxon>eudicotyledons</taxon>
        <taxon>Gunneridae</taxon>
        <taxon>Pentapetalae</taxon>
        <taxon>Saxifragales</taxon>
        <taxon>Altingiaceae</taxon>
        <taxon>Liquidambar</taxon>
    </lineage>
</organism>
<keyword evidence="1 2" id="KW-0694">RNA-binding</keyword>
<accession>A0AAP0S5Q5</accession>
<dbReference type="Proteomes" id="UP001415857">
    <property type="component" value="Unassembled WGS sequence"/>
</dbReference>
<keyword evidence="6" id="KW-1185">Reference proteome</keyword>
<feature type="compositionally biased region" description="Basic and acidic residues" evidence="3">
    <location>
        <begin position="139"/>
        <end position="150"/>
    </location>
</feature>
<comment type="caution">
    <text evidence="5">The sequence shown here is derived from an EMBL/GenBank/DDBJ whole genome shotgun (WGS) entry which is preliminary data.</text>
</comment>
<evidence type="ECO:0000256" key="3">
    <source>
        <dbReference type="SAM" id="MobiDB-lite"/>
    </source>
</evidence>
<proteinExistence type="predicted"/>
<dbReference type="PANTHER" id="PTHR21245">
    <property type="entry name" value="HETEROGENEOUS NUCLEAR RIBONUCLEOPROTEIN"/>
    <property type="match status" value="1"/>
</dbReference>
<dbReference type="EMBL" id="JBBPBK010000002">
    <property type="protein sequence ID" value="KAK9289813.1"/>
    <property type="molecule type" value="Genomic_DNA"/>
</dbReference>
<dbReference type="InterPro" id="IPR000504">
    <property type="entry name" value="RRM_dom"/>
</dbReference>
<feature type="region of interest" description="Disordered" evidence="3">
    <location>
        <begin position="335"/>
        <end position="366"/>
    </location>
</feature>
<name>A0AAP0S5Q5_LIQFO</name>
<protein>
    <recommendedName>
        <fullName evidence="4">RRM domain-containing protein</fullName>
    </recommendedName>
</protein>
<dbReference type="GO" id="GO:0003723">
    <property type="term" value="F:RNA binding"/>
    <property type="evidence" value="ECO:0007669"/>
    <property type="project" value="UniProtKB-UniRule"/>
</dbReference>
<feature type="domain" description="RRM" evidence="4">
    <location>
        <begin position="476"/>
        <end position="559"/>
    </location>
</feature>
<feature type="region of interest" description="Disordered" evidence="3">
    <location>
        <begin position="658"/>
        <end position="724"/>
    </location>
</feature>
<dbReference type="CDD" id="cd00590">
    <property type="entry name" value="RRM_SF"/>
    <property type="match status" value="2"/>
</dbReference>
<dbReference type="AlphaFoldDB" id="A0AAP0S5Q5"/>
<dbReference type="Gene3D" id="3.30.70.330">
    <property type="match status" value="3"/>
</dbReference>
<evidence type="ECO:0000259" key="4">
    <source>
        <dbReference type="PROSITE" id="PS50102"/>
    </source>
</evidence>
<feature type="domain" description="RRM" evidence="4">
    <location>
        <begin position="572"/>
        <end position="654"/>
    </location>
</feature>
<dbReference type="InterPro" id="IPR012677">
    <property type="entry name" value="Nucleotide-bd_a/b_plait_sf"/>
</dbReference>
<dbReference type="InterPro" id="IPR035979">
    <property type="entry name" value="RBD_domain_sf"/>
</dbReference>
<dbReference type="PROSITE" id="PS50102">
    <property type="entry name" value="RRM"/>
    <property type="match status" value="3"/>
</dbReference>
<dbReference type="Pfam" id="PF00076">
    <property type="entry name" value="RRM_1"/>
    <property type="match status" value="3"/>
</dbReference>
<sequence length="837" mass="90084">MPPRKAAGAPAKRATRATARKSTAKSLAARDPSESLPTNPPEITVPAPEPSSERVPGIAPKIQAEIAAPAATDGTLGETAAPPPETTAVEASAPTIEEPSQETTVGGTEGSGAVPENVEKSGVSPPLPGTAPIGGSVPEHVEKDSGEKAVDGTGGIGAEIAVVPPRKTVVKKKVRIVKKVVKKLVPKRVEKKSLVNCSNKESEKAEIAGDGEKSKAAVLGSMEVINPNPSVTNSMEIESSKPSVSVAMEVENPNPSVAVSMEVENSDPGVAISLEIEQSDKSEVCGGKTEVTSTGVVSEARISDSVGDKKCGGVIEKSDSNNGVLVEALNADSVGGGKGENVTDNVDSSGGGDAGEKEEVGNCDVGGSKGEVELGDGLVVLSEEMEALERQRRRRTEIFLGGLDKSATEEDIRKVFEEVGQVLEVRLMMNSHTGKNKGYAFLRYALAADAKKALEKYPKVEICGKQCGTAPVEGNDTIFLGNIDKKWKNEDVVKLLQEIGIEKIDKVTVMADPNNVACNRGFAFLELETNRDAQNAYKKLQKKDVFGKHHNIKVAWAEPLNEPDEEEMLKVKSVYAEFIPSSWDEVKVRDYFKKFGEVDNVVLARNLRSSKRKDFAFVHFTTREAALACIDSFSHELLNDEASKVNVKVSLAKPIPKVKQNKRVSNPISKESFKEKPKVSQRGIKPNEPRNKGKLTRSNYEDRKGDRRISNNSELLQPSRGQTSWRQSQIGLGIGSVNLDYPYSLPGRKRPYSALVEDPLYSDLRAYPRPRLDSSYPVASPSYNALSQGGVGMTSLPYYQRQGAGYTSGSPYGITDHSGIQREGASYRGSSGLYYRY</sequence>
<gene>
    <name evidence="5" type="ORF">L1049_007973</name>
</gene>
<evidence type="ECO:0000256" key="2">
    <source>
        <dbReference type="PROSITE-ProRule" id="PRU00176"/>
    </source>
</evidence>
<evidence type="ECO:0000313" key="5">
    <source>
        <dbReference type="EMBL" id="KAK9289813.1"/>
    </source>
</evidence>
<feature type="compositionally biased region" description="Low complexity" evidence="3">
    <location>
        <begin position="1"/>
        <end position="12"/>
    </location>
</feature>
<feature type="domain" description="RRM" evidence="4">
    <location>
        <begin position="396"/>
        <end position="466"/>
    </location>
</feature>